<evidence type="ECO:0000313" key="4">
    <source>
        <dbReference type="EMBL" id="MFC7333755.1"/>
    </source>
</evidence>
<feature type="transmembrane region" description="Helical" evidence="1">
    <location>
        <begin position="495"/>
        <end position="516"/>
    </location>
</feature>
<keyword evidence="5" id="KW-1185">Reference proteome</keyword>
<dbReference type="Gene3D" id="3.40.50.1820">
    <property type="entry name" value="alpha/beta hydrolase"/>
    <property type="match status" value="1"/>
</dbReference>
<sequence>MRVSGSVWRAAAMVVAAMLCGVGLQGSARAAAPPGPAGVPAATYAETACPDDLEVDDALRARLSCGTVQVPELRDGRPTRMLSLPVVRMAPREPSDALPVLVLHGGPGGSAVPHLRQFADHPLTGRHPLILFDQRGGDRTSPRICPDRMAVRAFDLRDDGPAAQMRDCLAELRAKGGAPEGYTVAAVAADAADLRRALGFAAWDVFAESHGTLVALVLMAQDPDGLHAVALDSTVPPWSAVTDGVRQGADVLVRLARACAAEAPCAAAFPDLEARFLAEAERRHAAGQARLATWLGVLQRTFYDPNMLRVGPLLIDRFAAGETGWFRLMGRRMSVGRPTAMDGFLAISCSRFDPAREEAEAAAARAAFPQIAAAMESDSMARACAEWPVREALPFPEGSPVRTLLIHGAFDPITPVEHGRAVAARLADARVLEVPAASHGSSLARPCGREALRLFFDGQDPSAACAGAEPLRFALSVPYMTGGWLNATLNPVTAALGQALTLALGPAALLAVFALIRGLVRGLVRGGGLRCARRRPWFWLQLAVLVAAAARAAQAVAEAELATEAGALLILGVPQWFVPVLAAPWIVLALGVAAALRWRAEPGQGPATPGGRAMLGLGIVLAGVWFVVSTRLGLALGL</sequence>
<dbReference type="SUPFAM" id="SSF53474">
    <property type="entry name" value="alpha/beta-Hydrolases"/>
    <property type="match status" value="1"/>
</dbReference>
<feature type="transmembrane region" description="Helical" evidence="1">
    <location>
        <begin position="537"/>
        <end position="556"/>
    </location>
</feature>
<dbReference type="EMBL" id="JBHTCM010000010">
    <property type="protein sequence ID" value="MFC7333755.1"/>
    <property type="molecule type" value="Genomic_DNA"/>
</dbReference>
<feature type="transmembrane region" description="Helical" evidence="1">
    <location>
        <begin position="576"/>
        <end position="598"/>
    </location>
</feature>
<organism evidence="4 5">
    <name type="scientific">Rhodocista pekingensis</name>
    <dbReference type="NCBI Taxonomy" id="201185"/>
    <lineage>
        <taxon>Bacteria</taxon>
        <taxon>Pseudomonadati</taxon>
        <taxon>Pseudomonadota</taxon>
        <taxon>Alphaproteobacteria</taxon>
        <taxon>Rhodospirillales</taxon>
        <taxon>Azospirillaceae</taxon>
        <taxon>Rhodocista</taxon>
    </lineage>
</organism>
<keyword evidence="1" id="KW-0472">Membrane</keyword>
<feature type="signal peptide" evidence="2">
    <location>
        <begin position="1"/>
        <end position="30"/>
    </location>
</feature>
<comment type="caution">
    <text evidence="4">The sequence shown here is derived from an EMBL/GenBank/DDBJ whole genome shotgun (WGS) entry which is preliminary data.</text>
</comment>
<keyword evidence="1" id="KW-1133">Transmembrane helix</keyword>
<keyword evidence="2" id="KW-0732">Signal</keyword>
<evidence type="ECO:0000313" key="5">
    <source>
        <dbReference type="Proteomes" id="UP001596456"/>
    </source>
</evidence>
<proteinExistence type="predicted"/>
<feature type="transmembrane region" description="Helical" evidence="1">
    <location>
        <begin position="610"/>
        <end position="628"/>
    </location>
</feature>
<evidence type="ECO:0000256" key="2">
    <source>
        <dbReference type="SAM" id="SignalP"/>
    </source>
</evidence>
<keyword evidence="1" id="KW-0812">Transmembrane</keyword>
<dbReference type="InterPro" id="IPR050471">
    <property type="entry name" value="AB_hydrolase"/>
</dbReference>
<evidence type="ECO:0000256" key="1">
    <source>
        <dbReference type="SAM" id="Phobius"/>
    </source>
</evidence>
<feature type="domain" description="AB hydrolase-1" evidence="3">
    <location>
        <begin position="99"/>
        <end position="442"/>
    </location>
</feature>
<dbReference type="InterPro" id="IPR000073">
    <property type="entry name" value="AB_hydrolase_1"/>
</dbReference>
<keyword evidence="4" id="KW-0378">Hydrolase</keyword>
<dbReference type="InterPro" id="IPR029058">
    <property type="entry name" value="AB_hydrolase_fold"/>
</dbReference>
<feature type="chain" id="PRO_5046872370" evidence="2">
    <location>
        <begin position="31"/>
        <end position="638"/>
    </location>
</feature>
<protein>
    <submittedName>
        <fullName evidence="4">Alpha/beta fold hydrolase</fullName>
    </submittedName>
</protein>
<dbReference type="Proteomes" id="UP001596456">
    <property type="component" value="Unassembled WGS sequence"/>
</dbReference>
<reference evidence="5" key="1">
    <citation type="journal article" date="2019" name="Int. J. Syst. Evol. Microbiol.">
        <title>The Global Catalogue of Microorganisms (GCM) 10K type strain sequencing project: providing services to taxonomists for standard genome sequencing and annotation.</title>
        <authorList>
            <consortium name="The Broad Institute Genomics Platform"/>
            <consortium name="The Broad Institute Genome Sequencing Center for Infectious Disease"/>
            <person name="Wu L."/>
            <person name="Ma J."/>
        </authorList>
    </citation>
    <scope>NUCLEOTIDE SEQUENCE [LARGE SCALE GENOMIC DNA]</scope>
    <source>
        <strain evidence="5">CGMCC 1.16275</strain>
    </source>
</reference>
<dbReference type="GO" id="GO:0016787">
    <property type="term" value="F:hydrolase activity"/>
    <property type="evidence" value="ECO:0007669"/>
    <property type="project" value="UniProtKB-KW"/>
</dbReference>
<name>A0ABW2KWP6_9PROT</name>
<evidence type="ECO:0000259" key="3">
    <source>
        <dbReference type="Pfam" id="PF00561"/>
    </source>
</evidence>
<accession>A0ABW2KWP6</accession>
<gene>
    <name evidence="4" type="ORF">ACFQPS_11315</name>
</gene>
<dbReference type="PANTHER" id="PTHR43433">
    <property type="entry name" value="HYDROLASE, ALPHA/BETA FOLD FAMILY PROTEIN"/>
    <property type="match status" value="1"/>
</dbReference>
<dbReference type="Pfam" id="PF00561">
    <property type="entry name" value="Abhydrolase_1"/>
    <property type="match status" value="1"/>
</dbReference>
<dbReference type="PANTHER" id="PTHR43433:SF1">
    <property type="entry name" value="BLL5160 PROTEIN"/>
    <property type="match status" value="1"/>
</dbReference>
<dbReference type="RefSeq" id="WP_377359035.1">
    <property type="nucleotide sequence ID" value="NZ_JBHTCM010000010.1"/>
</dbReference>